<name>A0A1A9UW17_GLOAU</name>
<protein>
    <submittedName>
        <fullName evidence="2">Uncharacterized protein</fullName>
    </submittedName>
</protein>
<dbReference type="AlphaFoldDB" id="A0A1A9UW17"/>
<accession>A0A1A9UW17</accession>
<dbReference type="EnsemblMetazoa" id="GAUT017656-RA">
    <property type="protein sequence ID" value="GAUT017656-PA"/>
    <property type="gene ID" value="GAUT017656"/>
</dbReference>
<evidence type="ECO:0000313" key="3">
    <source>
        <dbReference type="Proteomes" id="UP000078200"/>
    </source>
</evidence>
<keyword evidence="3" id="KW-1185">Reference proteome</keyword>
<reference evidence="2" key="1">
    <citation type="submission" date="2020-05" db="UniProtKB">
        <authorList>
            <consortium name="EnsemblMetazoa"/>
        </authorList>
    </citation>
    <scope>IDENTIFICATION</scope>
    <source>
        <strain evidence="2">TTRI</strain>
    </source>
</reference>
<evidence type="ECO:0000313" key="2">
    <source>
        <dbReference type="EnsemblMetazoa" id="GAUT017656-PA"/>
    </source>
</evidence>
<sequence>MSNCKFNVDNGIEDLQQQQQHQHQSSTSQLSNITAQHVNSSQWRHNKVANAPGEQINTILLLG</sequence>
<evidence type="ECO:0000256" key="1">
    <source>
        <dbReference type="SAM" id="MobiDB-lite"/>
    </source>
</evidence>
<proteinExistence type="predicted"/>
<dbReference type="VEuPathDB" id="VectorBase:GAUT017656"/>
<feature type="region of interest" description="Disordered" evidence="1">
    <location>
        <begin position="16"/>
        <end position="39"/>
    </location>
</feature>
<dbReference type="Proteomes" id="UP000078200">
    <property type="component" value="Unassembled WGS sequence"/>
</dbReference>
<organism evidence="2 3">
    <name type="scientific">Glossina austeni</name>
    <name type="common">Savannah tsetse fly</name>
    <dbReference type="NCBI Taxonomy" id="7395"/>
    <lineage>
        <taxon>Eukaryota</taxon>
        <taxon>Metazoa</taxon>
        <taxon>Ecdysozoa</taxon>
        <taxon>Arthropoda</taxon>
        <taxon>Hexapoda</taxon>
        <taxon>Insecta</taxon>
        <taxon>Pterygota</taxon>
        <taxon>Neoptera</taxon>
        <taxon>Endopterygota</taxon>
        <taxon>Diptera</taxon>
        <taxon>Brachycera</taxon>
        <taxon>Muscomorpha</taxon>
        <taxon>Hippoboscoidea</taxon>
        <taxon>Glossinidae</taxon>
        <taxon>Glossina</taxon>
    </lineage>
</organism>
<feature type="compositionally biased region" description="Low complexity" evidence="1">
    <location>
        <begin position="16"/>
        <end position="31"/>
    </location>
</feature>